<reference evidence="1 2" key="1">
    <citation type="submission" date="2024-09" db="EMBL/GenBank/DDBJ databases">
        <authorList>
            <person name="Sun Q."/>
            <person name="Mori K."/>
        </authorList>
    </citation>
    <scope>NUCLEOTIDE SEQUENCE [LARGE SCALE GENOMIC DNA]</scope>
    <source>
        <strain evidence="1 2">CCM 8545</strain>
    </source>
</reference>
<evidence type="ECO:0000313" key="2">
    <source>
        <dbReference type="Proteomes" id="UP001589758"/>
    </source>
</evidence>
<protein>
    <submittedName>
        <fullName evidence="1">Uncharacterized protein</fullName>
    </submittedName>
</protein>
<dbReference type="EMBL" id="JBHLXE010000002">
    <property type="protein sequence ID" value="MFC0178506.1"/>
    <property type="molecule type" value="Genomic_DNA"/>
</dbReference>
<name>A0ABV6C697_9GAMM</name>
<evidence type="ECO:0000313" key="1">
    <source>
        <dbReference type="EMBL" id="MFC0178506.1"/>
    </source>
</evidence>
<keyword evidence="2" id="KW-1185">Reference proteome</keyword>
<proteinExistence type="predicted"/>
<sequence length="135" mass="15884">MDETTKKMQDLHQLIYWIKETFKQINFFTDIDPKDELNSKTIDKLNNQLARLNLSLNFFKRFMVNFQIKYPNEVSIINLASKLAKSLDEVITHIKYLDKSAYHKALDKANPTKILLIMEIVDNKEYASIESVEKV</sequence>
<dbReference type="Proteomes" id="UP001589758">
    <property type="component" value="Unassembled WGS sequence"/>
</dbReference>
<accession>A0ABV6C697</accession>
<organism evidence="1 2">
    <name type="scientific">Thorsellia kenyensis</name>
    <dbReference type="NCBI Taxonomy" id="1549888"/>
    <lineage>
        <taxon>Bacteria</taxon>
        <taxon>Pseudomonadati</taxon>
        <taxon>Pseudomonadota</taxon>
        <taxon>Gammaproteobacteria</taxon>
        <taxon>Enterobacterales</taxon>
        <taxon>Thorselliaceae</taxon>
        <taxon>Thorsellia</taxon>
    </lineage>
</organism>
<dbReference type="RefSeq" id="WP_385875239.1">
    <property type="nucleotide sequence ID" value="NZ_JBHLXE010000002.1"/>
</dbReference>
<comment type="caution">
    <text evidence="1">The sequence shown here is derived from an EMBL/GenBank/DDBJ whole genome shotgun (WGS) entry which is preliminary data.</text>
</comment>
<gene>
    <name evidence="1" type="ORF">ACFFIT_00030</name>
</gene>